<dbReference type="AlphaFoldDB" id="A0A8H3G2E8"/>
<dbReference type="SMART" id="SM00535">
    <property type="entry name" value="RIBOc"/>
    <property type="match status" value="1"/>
</dbReference>
<dbReference type="GO" id="GO:0006396">
    <property type="term" value="P:RNA processing"/>
    <property type="evidence" value="ECO:0007669"/>
    <property type="project" value="InterPro"/>
</dbReference>
<dbReference type="Pfam" id="PF14622">
    <property type="entry name" value="Ribonucleas_3_3"/>
    <property type="match status" value="1"/>
</dbReference>
<feature type="domain" description="RNase III" evidence="1">
    <location>
        <begin position="5"/>
        <end position="133"/>
    </location>
</feature>
<dbReference type="SUPFAM" id="SSF69065">
    <property type="entry name" value="RNase III domain-like"/>
    <property type="match status" value="1"/>
</dbReference>
<evidence type="ECO:0000313" key="2">
    <source>
        <dbReference type="EMBL" id="CAF9934996.1"/>
    </source>
</evidence>
<organism evidence="2 3">
    <name type="scientific">Imshaugia aleurites</name>
    <dbReference type="NCBI Taxonomy" id="172621"/>
    <lineage>
        <taxon>Eukaryota</taxon>
        <taxon>Fungi</taxon>
        <taxon>Dikarya</taxon>
        <taxon>Ascomycota</taxon>
        <taxon>Pezizomycotina</taxon>
        <taxon>Lecanoromycetes</taxon>
        <taxon>OSLEUM clade</taxon>
        <taxon>Lecanoromycetidae</taxon>
        <taxon>Lecanorales</taxon>
        <taxon>Lecanorineae</taxon>
        <taxon>Parmeliaceae</taxon>
        <taxon>Imshaugia</taxon>
    </lineage>
</organism>
<comment type="caution">
    <text evidence="2">The sequence shown here is derived from an EMBL/GenBank/DDBJ whole genome shotgun (WGS) entry which is preliminary data.</text>
</comment>
<gene>
    <name evidence="2" type="ORF">IMSHALPRED_010067</name>
</gene>
<dbReference type="OrthoDB" id="67027at2759"/>
<dbReference type="PROSITE" id="PS50142">
    <property type="entry name" value="RNASE_3_2"/>
    <property type="match status" value="1"/>
</dbReference>
<keyword evidence="3" id="KW-1185">Reference proteome</keyword>
<dbReference type="InterPro" id="IPR036389">
    <property type="entry name" value="RNase_III_sf"/>
</dbReference>
<evidence type="ECO:0000259" key="1">
    <source>
        <dbReference type="PROSITE" id="PS50142"/>
    </source>
</evidence>
<name>A0A8H3G2E8_9LECA</name>
<accession>A0A8H3G2E8</accession>
<evidence type="ECO:0000313" key="3">
    <source>
        <dbReference type="Proteomes" id="UP000664534"/>
    </source>
</evidence>
<dbReference type="InterPro" id="IPR000999">
    <property type="entry name" value="RNase_III_dom"/>
</dbReference>
<protein>
    <recommendedName>
        <fullName evidence="1">RNase III domain-containing protein</fullName>
    </recommendedName>
</protein>
<dbReference type="CDD" id="cd00593">
    <property type="entry name" value="RIBOc"/>
    <property type="match status" value="1"/>
</dbReference>
<dbReference type="Gene3D" id="1.10.1520.10">
    <property type="entry name" value="Ribonuclease III domain"/>
    <property type="match status" value="1"/>
</dbReference>
<proteinExistence type="predicted"/>
<sequence length="158" mass="17201">MDTILQAVQNIIEYRFKEQLILWEAMQAAGSNVRSAGDRKFLDGNKRLAVIGDTVLQLVLAEKWYSVGLSEAAERFSQTLSQVACNANLDRIGRQLGLQRFVNGNPSQGQVVSPITMAATMEAILGAVYLDSNLETVGEVMQTLGLIPRASQDAGESQ</sequence>
<dbReference type="EMBL" id="CAJPDT010000080">
    <property type="protein sequence ID" value="CAF9934996.1"/>
    <property type="molecule type" value="Genomic_DNA"/>
</dbReference>
<dbReference type="GO" id="GO:0004525">
    <property type="term" value="F:ribonuclease III activity"/>
    <property type="evidence" value="ECO:0007669"/>
    <property type="project" value="InterPro"/>
</dbReference>
<reference evidence="2" key="1">
    <citation type="submission" date="2021-03" db="EMBL/GenBank/DDBJ databases">
        <authorList>
            <person name="Tagirdzhanova G."/>
        </authorList>
    </citation>
    <scope>NUCLEOTIDE SEQUENCE</scope>
</reference>
<dbReference type="Proteomes" id="UP000664534">
    <property type="component" value="Unassembled WGS sequence"/>
</dbReference>